<feature type="region of interest" description="Disordered" evidence="1">
    <location>
        <begin position="1"/>
        <end position="24"/>
    </location>
</feature>
<organism evidence="2">
    <name type="scientific">Cuerna arida</name>
    <dbReference type="NCBI Taxonomy" id="1464854"/>
    <lineage>
        <taxon>Eukaryota</taxon>
        <taxon>Metazoa</taxon>
        <taxon>Ecdysozoa</taxon>
        <taxon>Arthropoda</taxon>
        <taxon>Hexapoda</taxon>
        <taxon>Insecta</taxon>
        <taxon>Pterygota</taxon>
        <taxon>Neoptera</taxon>
        <taxon>Paraneoptera</taxon>
        <taxon>Hemiptera</taxon>
        <taxon>Auchenorrhyncha</taxon>
        <taxon>Membracoidea</taxon>
        <taxon>Cicadellidae</taxon>
        <taxon>Cicadellinae</taxon>
        <taxon>Proconiini</taxon>
        <taxon>Cuerna</taxon>
    </lineage>
</organism>
<sequence length="99" mass="10787">GVPLNNHPVKNMSTTNPSKTNTVGSLSQNITTSYTVHVLPLPVCTKSKINMPRLQNCESSSGDKLDEKPIQQIQTNKFKQMVNISGTKTTKSSASNLEE</sequence>
<feature type="non-terminal residue" evidence="2">
    <location>
        <position position="1"/>
    </location>
</feature>
<protein>
    <submittedName>
        <fullName evidence="2">Uncharacterized protein</fullName>
    </submittedName>
</protein>
<evidence type="ECO:0000313" key="2">
    <source>
        <dbReference type="EMBL" id="JAS37306.1"/>
    </source>
</evidence>
<name>A0A1B6EH96_9HEMI</name>
<feature type="compositionally biased region" description="Polar residues" evidence="1">
    <location>
        <begin position="11"/>
        <end position="24"/>
    </location>
</feature>
<reference evidence="2" key="1">
    <citation type="submission" date="2015-11" db="EMBL/GenBank/DDBJ databases">
        <title>De novo transcriptome assembly of four potential Pierce s Disease insect vectors from Arizona vineyards.</title>
        <authorList>
            <person name="Tassone E.E."/>
        </authorList>
    </citation>
    <scope>NUCLEOTIDE SEQUENCE</scope>
</reference>
<dbReference type="EMBL" id="GECZ01032463">
    <property type="protein sequence ID" value="JAS37306.1"/>
    <property type="molecule type" value="Transcribed_RNA"/>
</dbReference>
<accession>A0A1B6EH96</accession>
<gene>
    <name evidence="2" type="ORF">g.50628</name>
</gene>
<proteinExistence type="predicted"/>
<feature type="non-terminal residue" evidence="2">
    <location>
        <position position="99"/>
    </location>
</feature>
<dbReference type="AlphaFoldDB" id="A0A1B6EH96"/>
<evidence type="ECO:0000256" key="1">
    <source>
        <dbReference type="SAM" id="MobiDB-lite"/>
    </source>
</evidence>